<reference evidence="1" key="1">
    <citation type="submission" date="2014-09" db="EMBL/GenBank/DDBJ databases">
        <authorList>
            <person name="Magalhaes I.L.F."/>
            <person name="Oliveira U."/>
            <person name="Santos F.R."/>
            <person name="Vidigal T.H.D.A."/>
            <person name="Brescovit A.D."/>
            <person name="Santos A.J."/>
        </authorList>
    </citation>
    <scope>NUCLEOTIDE SEQUENCE</scope>
    <source>
        <tissue evidence="1">Shoot tissue taken approximately 20 cm above the soil surface</tissue>
    </source>
</reference>
<dbReference type="EMBL" id="GBRH01205423">
    <property type="protein sequence ID" value="JAD92472.1"/>
    <property type="molecule type" value="Transcribed_RNA"/>
</dbReference>
<sequence>MASKSLIPPSPDTCTNFQIGRHNLFLDISRVLLLHQLSRR</sequence>
<evidence type="ECO:0000313" key="1">
    <source>
        <dbReference type="EMBL" id="JAD92472.1"/>
    </source>
</evidence>
<proteinExistence type="predicted"/>
<organism evidence="1">
    <name type="scientific">Arundo donax</name>
    <name type="common">Giant reed</name>
    <name type="synonym">Donax arundinaceus</name>
    <dbReference type="NCBI Taxonomy" id="35708"/>
    <lineage>
        <taxon>Eukaryota</taxon>
        <taxon>Viridiplantae</taxon>
        <taxon>Streptophyta</taxon>
        <taxon>Embryophyta</taxon>
        <taxon>Tracheophyta</taxon>
        <taxon>Spermatophyta</taxon>
        <taxon>Magnoliopsida</taxon>
        <taxon>Liliopsida</taxon>
        <taxon>Poales</taxon>
        <taxon>Poaceae</taxon>
        <taxon>PACMAD clade</taxon>
        <taxon>Arundinoideae</taxon>
        <taxon>Arundineae</taxon>
        <taxon>Arundo</taxon>
    </lineage>
</organism>
<accession>A0A0A9E901</accession>
<reference evidence="1" key="2">
    <citation type="journal article" date="2015" name="Data Brief">
        <title>Shoot transcriptome of the giant reed, Arundo donax.</title>
        <authorList>
            <person name="Barrero R.A."/>
            <person name="Guerrero F.D."/>
            <person name="Moolhuijzen P."/>
            <person name="Goolsby J.A."/>
            <person name="Tidwell J."/>
            <person name="Bellgard S.E."/>
            <person name="Bellgard M.I."/>
        </authorList>
    </citation>
    <scope>NUCLEOTIDE SEQUENCE</scope>
    <source>
        <tissue evidence="1">Shoot tissue taken approximately 20 cm above the soil surface</tissue>
    </source>
</reference>
<dbReference type="AlphaFoldDB" id="A0A0A9E901"/>
<protein>
    <submittedName>
        <fullName evidence="1">Uncharacterized protein</fullName>
    </submittedName>
</protein>
<name>A0A0A9E901_ARUDO</name>